<comment type="caution">
    <text evidence="1">The sequence shown here is derived from an EMBL/GenBank/DDBJ whole genome shotgun (WGS) entry which is preliminary data.</text>
</comment>
<dbReference type="EMBL" id="MU118087">
    <property type="protein sequence ID" value="KAF9645538.1"/>
    <property type="molecule type" value="Genomic_DNA"/>
</dbReference>
<proteinExistence type="predicted"/>
<reference evidence="1" key="2">
    <citation type="journal article" date="2020" name="Nat. Commun.">
        <title>Large-scale genome sequencing of mycorrhizal fungi provides insights into the early evolution of symbiotic traits.</title>
        <authorList>
            <person name="Miyauchi S."/>
            <person name="Kiss E."/>
            <person name="Kuo A."/>
            <person name="Drula E."/>
            <person name="Kohler A."/>
            <person name="Sanchez-Garcia M."/>
            <person name="Morin E."/>
            <person name="Andreopoulos B."/>
            <person name="Barry K.W."/>
            <person name="Bonito G."/>
            <person name="Buee M."/>
            <person name="Carver A."/>
            <person name="Chen C."/>
            <person name="Cichocki N."/>
            <person name="Clum A."/>
            <person name="Culley D."/>
            <person name="Crous P.W."/>
            <person name="Fauchery L."/>
            <person name="Girlanda M."/>
            <person name="Hayes R.D."/>
            <person name="Keri Z."/>
            <person name="LaButti K."/>
            <person name="Lipzen A."/>
            <person name="Lombard V."/>
            <person name="Magnuson J."/>
            <person name="Maillard F."/>
            <person name="Murat C."/>
            <person name="Nolan M."/>
            <person name="Ohm R.A."/>
            <person name="Pangilinan J."/>
            <person name="Pereira M.F."/>
            <person name="Perotto S."/>
            <person name="Peter M."/>
            <person name="Pfister S."/>
            <person name="Riley R."/>
            <person name="Sitrit Y."/>
            <person name="Stielow J.B."/>
            <person name="Szollosi G."/>
            <person name="Zifcakova L."/>
            <person name="Stursova M."/>
            <person name="Spatafora J.W."/>
            <person name="Tedersoo L."/>
            <person name="Vaario L.M."/>
            <person name="Yamada A."/>
            <person name="Yan M."/>
            <person name="Wang P."/>
            <person name="Xu J."/>
            <person name="Bruns T."/>
            <person name="Baldrian P."/>
            <person name="Vilgalys R."/>
            <person name="Dunand C."/>
            <person name="Henrissat B."/>
            <person name="Grigoriev I.V."/>
            <person name="Hibbett D."/>
            <person name="Nagy L.G."/>
            <person name="Martin F.M."/>
        </authorList>
    </citation>
    <scope>NUCLEOTIDE SEQUENCE</scope>
    <source>
        <strain evidence="1">P2</strain>
    </source>
</reference>
<name>A0ACB6Z7G3_THEGA</name>
<reference evidence="1" key="1">
    <citation type="submission" date="2019-10" db="EMBL/GenBank/DDBJ databases">
        <authorList>
            <consortium name="DOE Joint Genome Institute"/>
            <person name="Kuo A."/>
            <person name="Miyauchi S."/>
            <person name="Kiss E."/>
            <person name="Drula E."/>
            <person name="Kohler A."/>
            <person name="Sanchez-Garcia M."/>
            <person name="Andreopoulos B."/>
            <person name="Barry K.W."/>
            <person name="Bonito G."/>
            <person name="Buee M."/>
            <person name="Carver A."/>
            <person name="Chen C."/>
            <person name="Cichocki N."/>
            <person name="Clum A."/>
            <person name="Culley D."/>
            <person name="Crous P.W."/>
            <person name="Fauchery L."/>
            <person name="Girlanda M."/>
            <person name="Hayes R."/>
            <person name="Keri Z."/>
            <person name="Labutti K."/>
            <person name="Lipzen A."/>
            <person name="Lombard V."/>
            <person name="Magnuson J."/>
            <person name="Maillard F."/>
            <person name="Morin E."/>
            <person name="Murat C."/>
            <person name="Nolan M."/>
            <person name="Ohm R."/>
            <person name="Pangilinan J."/>
            <person name="Pereira M."/>
            <person name="Perotto S."/>
            <person name="Peter M."/>
            <person name="Riley R."/>
            <person name="Sitrit Y."/>
            <person name="Stielow B."/>
            <person name="Szollosi G."/>
            <person name="Zifcakova L."/>
            <person name="Stursova M."/>
            <person name="Spatafora J.W."/>
            <person name="Tedersoo L."/>
            <person name="Vaario L.-M."/>
            <person name="Yamada A."/>
            <person name="Yan M."/>
            <person name="Wang P."/>
            <person name="Xu J."/>
            <person name="Bruns T."/>
            <person name="Baldrian P."/>
            <person name="Vilgalys R."/>
            <person name="Henrissat B."/>
            <person name="Grigoriev I.V."/>
            <person name="Hibbett D."/>
            <person name="Nagy L.G."/>
            <person name="Martin F.M."/>
        </authorList>
    </citation>
    <scope>NUCLEOTIDE SEQUENCE</scope>
    <source>
        <strain evidence="1">P2</strain>
    </source>
</reference>
<sequence>MIIWGLDLNRIRFSAFKHSNMFDSRYYLRSQRFIAYQLAMIFTVVGESTATYTLDKYLKLQRVVQAHQPGASLYNKDVVGVGSFTIFAGVYTATVFGTMFFFLLFWPALSETVMWYRIKATASIFAVLAVLGAAISSTVVVATHKAYLIPSPHGDFEALQAAFAHPRPPYAYRHYSYIFPWLILTWIGWLFTICSTYLVFKASHFHLANPHVVGEYIRQEEDEKNGKR</sequence>
<keyword evidence="2" id="KW-1185">Reference proteome</keyword>
<evidence type="ECO:0000313" key="1">
    <source>
        <dbReference type="EMBL" id="KAF9645538.1"/>
    </source>
</evidence>
<gene>
    <name evidence="1" type="ORF">BDM02DRAFT_3120074</name>
</gene>
<protein>
    <submittedName>
        <fullName evidence="1">Uncharacterized protein</fullName>
    </submittedName>
</protein>
<dbReference type="Proteomes" id="UP000886501">
    <property type="component" value="Unassembled WGS sequence"/>
</dbReference>
<organism evidence="1 2">
    <name type="scientific">Thelephora ganbajun</name>
    <name type="common">Ganba fungus</name>
    <dbReference type="NCBI Taxonomy" id="370292"/>
    <lineage>
        <taxon>Eukaryota</taxon>
        <taxon>Fungi</taxon>
        <taxon>Dikarya</taxon>
        <taxon>Basidiomycota</taxon>
        <taxon>Agaricomycotina</taxon>
        <taxon>Agaricomycetes</taxon>
        <taxon>Thelephorales</taxon>
        <taxon>Thelephoraceae</taxon>
        <taxon>Thelephora</taxon>
    </lineage>
</organism>
<accession>A0ACB6Z7G3</accession>
<evidence type="ECO:0000313" key="2">
    <source>
        <dbReference type="Proteomes" id="UP000886501"/>
    </source>
</evidence>